<feature type="DNA-binding region" description="H-T-H motif" evidence="5">
    <location>
        <begin position="48"/>
        <end position="67"/>
    </location>
</feature>
<dbReference type="InterPro" id="IPR036271">
    <property type="entry name" value="Tet_transcr_reg_TetR-rel_C_sf"/>
</dbReference>
<feature type="region of interest" description="Disordered" evidence="6">
    <location>
        <begin position="223"/>
        <end position="245"/>
    </location>
</feature>
<organism evidence="8 9">
    <name type="scientific">Brevibacterium luteolum</name>
    <dbReference type="NCBI Taxonomy" id="199591"/>
    <lineage>
        <taxon>Bacteria</taxon>
        <taxon>Bacillati</taxon>
        <taxon>Actinomycetota</taxon>
        <taxon>Actinomycetes</taxon>
        <taxon>Micrococcales</taxon>
        <taxon>Brevibacteriaceae</taxon>
        <taxon>Brevibacterium</taxon>
    </lineage>
</organism>
<evidence type="ECO:0000313" key="8">
    <source>
        <dbReference type="EMBL" id="PMB98277.1"/>
    </source>
</evidence>
<dbReference type="EMBL" id="PNFZ01000003">
    <property type="protein sequence ID" value="PMB98277.1"/>
    <property type="molecule type" value="Genomic_DNA"/>
</dbReference>
<dbReference type="Gene3D" id="1.10.357.10">
    <property type="entry name" value="Tetracycline Repressor, domain 2"/>
    <property type="match status" value="1"/>
</dbReference>
<evidence type="ECO:0000256" key="3">
    <source>
        <dbReference type="ARBA" id="ARBA00023125"/>
    </source>
</evidence>
<keyword evidence="2" id="KW-0805">Transcription regulation</keyword>
<dbReference type="SUPFAM" id="SSF48498">
    <property type="entry name" value="Tetracyclin repressor-like, C-terminal domain"/>
    <property type="match status" value="1"/>
</dbReference>
<comment type="caution">
    <text evidence="8">The sequence shown here is derived from an EMBL/GenBank/DDBJ whole genome shotgun (WGS) entry which is preliminary data.</text>
</comment>
<reference evidence="8 9" key="1">
    <citation type="submission" date="2017-09" db="EMBL/GenBank/DDBJ databases">
        <title>Bacterial strain isolated from the female urinary microbiota.</title>
        <authorList>
            <person name="Thomas-White K."/>
            <person name="Kumar N."/>
            <person name="Forster S."/>
            <person name="Putonti C."/>
            <person name="Lawley T."/>
            <person name="Wolfe A.J."/>
        </authorList>
    </citation>
    <scope>NUCLEOTIDE SEQUENCE [LARGE SCALE GENOMIC DNA]</scope>
    <source>
        <strain evidence="8 9">UMB0680</strain>
    </source>
</reference>
<dbReference type="InterPro" id="IPR009057">
    <property type="entry name" value="Homeodomain-like_sf"/>
</dbReference>
<dbReference type="OrthoDB" id="9816296at2"/>
<dbReference type="PANTHER" id="PTHR30055:SF148">
    <property type="entry name" value="TETR-FAMILY TRANSCRIPTIONAL REGULATOR"/>
    <property type="match status" value="1"/>
</dbReference>
<proteinExistence type="predicted"/>
<dbReference type="Pfam" id="PF13977">
    <property type="entry name" value="TetR_C_6"/>
    <property type="match status" value="1"/>
</dbReference>
<dbReference type="PRINTS" id="PR00455">
    <property type="entry name" value="HTHTETR"/>
</dbReference>
<dbReference type="AlphaFoldDB" id="A0A2N6PI02"/>
<keyword evidence="1" id="KW-0678">Repressor</keyword>
<feature type="compositionally biased region" description="Low complexity" evidence="6">
    <location>
        <begin position="230"/>
        <end position="245"/>
    </location>
</feature>
<dbReference type="InterPro" id="IPR050109">
    <property type="entry name" value="HTH-type_TetR-like_transc_reg"/>
</dbReference>
<dbReference type="InterPro" id="IPR001647">
    <property type="entry name" value="HTH_TetR"/>
</dbReference>
<protein>
    <recommendedName>
        <fullName evidence="7">HTH tetR-type domain-containing protein</fullName>
    </recommendedName>
</protein>
<evidence type="ECO:0000256" key="5">
    <source>
        <dbReference type="PROSITE-ProRule" id="PRU00335"/>
    </source>
</evidence>
<keyword evidence="4" id="KW-0804">Transcription</keyword>
<dbReference type="InterPro" id="IPR039538">
    <property type="entry name" value="BetI_C"/>
</dbReference>
<dbReference type="GO" id="GO:0003700">
    <property type="term" value="F:DNA-binding transcription factor activity"/>
    <property type="evidence" value="ECO:0007669"/>
    <property type="project" value="TreeGrafter"/>
</dbReference>
<keyword evidence="9" id="KW-1185">Reference proteome</keyword>
<dbReference type="PROSITE" id="PS50977">
    <property type="entry name" value="HTH_TETR_2"/>
    <property type="match status" value="1"/>
</dbReference>
<keyword evidence="3 5" id="KW-0238">DNA-binding</keyword>
<dbReference type="GO" id="GO:0000976">
    <property type="term" value="F:transcription cis-regulatory region binding"/>
    <property type="evidence" value="ECO:0007669"/>
    <property type="project" value="TreeGrafter"/>
</dbReference>
<name>A0A2N6PI02_9MICO</name>
<dbReference type="Proteomes" id="UP000235703">
    <property type="component" value="Unassembled WGS sequence"/>
</dbReference>
<feature type="domain" description="HTH tetR-type" evidence="7">
    <location>
        <begin position="25"/>
        <end position="85"/>
    </location>
</feature>
<evidence type="ECO:0000259" key="7">
    <source>
        <dbReference type="PROSITE" id="PS50977"/>
    </source>
</evidence>
<evidence type="ECO:0000256" key="4">
    <source>
        <dbReference type="ARBA" id="ARBA00023163"/>
    </source>
</evidence>
<evidence type="ECO:0000256" key="2">
    <source>
        <dbReference type="ARBA" id="ARBA00023015"/>
    </source>
</evidence>
<sequence length="245" mass="25128">MVRCAIRLYSRCVSTVTADREGSMSTSRDHIVEAIVTVIAAGGIEKATVRTVASQAGVSIGAVQHHFPSKAAMLTAAMAATSDAVTADIEDYLSTLEPAGTPAEAAGQAASVLRHLSFMLCSISEDDLAAAGIWLDFVALSRVTPSLAQIHTRTWTQLRKQMSELIAAAHPQHPDPEAAAGWALATFDGIAISRATEPQFMTGTRAAALAERTLAAIAAEAAGATGTGTSGAEPTTASAPVTGTV</sequence>
<evidence type="ECO:0000313" key="9">
    <source>
        <dbReference type="Proteomes" id="UP000235703"/>
    </source>
</evidence>
<evidence type="ECO:0000256" key="1">
    <source>
        <dbReference type="ARBA" id="ARBA00022491"/>
    </source>
</evidence>
<dbReference type="Pfam" id="PF00440">
    <property type="entry name" value="TetR_N"/>
    <property type="match status" value="1"/>
</dbReference>
<dbReference type="PANTHER" id="PTHR30055">
    <property type="entry name" value="HTH-TYPE TRANSCRIPTIONAL REGULATOR RUTR"/>
    <property type="match status" value="1"/>
</dbReference>
<gene>
    <name evidence="8" type="ORF">CJ198_07910</name>
</gene>
<accession>A0A2N6PI02</accession>
<evidence type="ECO:0000256" key="6">
    <source>
        <dbReference type="SAM" id="MobiDB-lite"/>
    </source>
</evidence>
<dbReference type="SUPFAM" id="SSF46689">
    <property type="entry name" value="Homeodomain-like"/>
    <property type="match status" value="1"/>
</dbReference>